<accession>A0A9P0LC92</accession>
<proteinExistence type="predicted"/>
<dbReference type="AlphaFoldDB" id="A0A9P0LC92"/>
<sequence>MKRPWSILSTISLSSLTMEHSEYTNGIEHSLCYKIVFNNSKRLVDRGVQMILICYLSGRSPATFYGQASRRGLKKLKSPKCSTQAKKYSLPIFHHYLIVIASLMVENELSFQTWLVSLNMLKTCCR</sequence>
<name>A0A9P0LC92_ACAOB</name>
<organism evidence="1 2">
    <name type="scientific">Acanthoscelides obtectus</name>
    <name type="common">Bean weevil</name>
    <name type="synonym">Bruchus obtectus</name>
    <dbReference type="NCBI Taxonomy" id="200917"/>
    <lineage>
        <taxon>Eukaryota</taxon>
        <taxon>Metazoa</taxon>
        <taxon>Ecdysozoa</taxon>
        <taxon>Arthropoda</taxon>
        <taxon>Hexapoda</taxon>
        <taxon>Insecta</taxon>
        <taxon>Pterygota</taxon>
        <taxon>Neoptera</taxon>
        <taxon>Endopterygota</taxon>
        <taxon>Coleoptera</taxon>
        <taxon>Polyphaga</taxon>
        <taxon>Cucujiformia</taxon>
        <taxon>Chrysomeloidea</taxon>
        <taxon>Chrysomelidae</taxon>
        <taxon>Bruchinae</taxon>
        <taxon>Bruchini</taxon>
        <taxon>Acanthoscelides</taxon>
    </lineage>
</organism>
<comment type="caution">
    <text evidence="1">The sequence shown here is derived from an EMBL/GenBank/DDBJ whole genome shotgun (WGS) entry which is preliminary data.</text>
</comment>
<gene>
    <name evidence="1" type="ORF">ACAOBT_LOCUS19757</name>
</gene>
<reference evidence="1" key="1">
    <citation type="submission" date="2022-03" db="EMBL/GenBank/DDBJ databases">
        <authorList>
            <person name="Sayadi A."/>
        </authorList>
    </citation>
    <scope>NUCLEOTIDE SEQUENCE</scope>
</reference>
<evidence type="ECO:0000313" key="2">
    <source>
        <dbReference type="Proteomes" id="UP001152888"/>
    </source>
</evidence>
<keyword evidence="2" id="KW-1185">Reference proteome</keyword>
<protein>
    <submittedName>
        <fullName evidence="1">Uncharacterized protein</fullName>
    </submittedName>
</protein>
<dbReference type="Proteomes" id="UP001152888">
    <property type="component" value="Unassembled WGS sequence"/>
</dbReference>
<dbReference type="EMBL" id="CAKOFQ010007092">
    <property type="protein sequence ID" value="CAH1990590.1"/>
    <property type="molecule type" value="Genomic_DNA"/>
</dbReference>
<evidence type="ECO:0000313" key="1">
    <source>
        <dbReference type="EMBL" id="CAH1990590.1"/>
    </source>
</evidence>